<feature type="transmembrane region" description="Helical" evidence="1">
    <location>
        <begin position="27"/>
        <end position="45"/>
    </location>
</feature>
<keyword evidence="1" id="KW-0472">Membrane</keyword>
<reference evidence="2 3" key="1">
    <citation type="journal article" date="2004" name="Nucleic Acids Res.">
        <title>Unique features revealed by the genome sequence of Acinetobacter sp. ADP1, a versatile and naturally transformation competent bacterium.</title>
        <authorList>
            <person name="Barbe V."/>
            <person name="Vallenet D."/>
            <person name="Fonknechten N."/>
            <person name="Kreimeyer A."/>
            <person name="Oztas S."/>
            <person name="Labarre L."/>
            <person name="Cruveiller S."/>
            <person name="Robert C."/>
            <person name="Duprat S."/>
            <person name="Wincker P."/>
            <person name="Ornston L.N."/>
            <person name="Weissenbach J."/>
            <person name="Marliere P."/>
            <person name="Cohen G.N."/>
            <person name="Medigue C."/>
        </authorList>
    </citation>
    <scope>NUCLEOTIDE SEQUENCE [LARGE SCALE GENOMIC DNA]</scope>
    <source>
        <strain evidence="3">ATCC 33305 / BD413 / ADP1</strain>
    </source>
</reference>
<name>Q6FDX1_ACIAD</name>
<dbReference type="KEGG" id="aci:ACIAD0836"/>
<evidence type="ECO:0000313" key="3">
    <source>
        <dbReference type="Proteomes" id="UP000000430"/>
    </source>
</evidence>
<dbReference type="EMBL" id="CR543861">
    <property type="protein sequence ID" value="CAG67737.1"/>
    <property type="molecule type" value="Genomic_DNA"/>
</dbReference>
<accession>Q6FDX1</accession>
<dbReference type="AlphaFoldDB" id="Q6FDX1"/>
<dbReference type="Proteomes" id="UP000000430">
    <property type="component" value="Chromosome"/>
</dbReference>
<organism evidence="2 3">
    <name type="scientific">Acinetobacter baylyi (strain ATCC 33305 / BD413 / ADP1)</name>
    <dbReference type="NCBI Taxonomy" id="62977"/>
    <lineage>
        <taxon>Bacteria</taxon>
        <taxon>Pseudomonadati</taxon>
        <taxon>Pseudomonadota</taxon>
        <taxon>Gammaproteobacteria</taxon>
        <taxon>Moraxellales</taxon>
        <taxon>Moraxellaceae</taxon>
        <taxon>Acinetobacter</taxon>
    </lineage>
</organism>
<evidence type="ECO:0000256" key="1">
    <source>
        <dbReference type="SAM" id="Phobius"/>
    </source>
</evidence>
<keyword evidence="1" id="KW-1133">Transmembrane helix</keyword>
<dbReference type="HOGENOM" id="CLU_3131130_0_0_6"/>
<sequence length="49" mass="6001">MLRCFYCIYQQFFLPVSLPWAFTRQRIVLFLLHSVTIYISMVNRIKKCL</sequence>
<evidence type="ECO:0000313" key="2">
    <source>
        <dbReference type="EMBL" id="CAG67737.1"/>
    </source>
</evidence>
<gene>
    <name evidence="2" type="ordered locus">ACIAD0836</name>
</gene>
<proteinExistence type="predicted"/>
<keyword evidence="1" id="KW-0812">Transmembrane</keyword>
<protein>
    <submittedName>
        <fullName evidence="2">Uncharacterized protein</fullName>
    </submittedName>
</protein>